<evidence type="ECO:0000313" key="2">
    <source>
        <dbReference type="Ensembl" id="ENSHHUP00000044609.1"/>
    </source>
</evidence>
<evidence type="ECO:0000256" key="1">
    <source>
        <dbReference type="SAM" id="MobiDB-lite"/>
    </source>
</evidence>
<proteinExistence type="predicted"/>
<protein>
    <submittedName>
        <fullName evidence="2">Uncharacterized protein</fullName>
    </submittedName>
</protein>
<reference evidence="2" key="2">
    <citation type="submission" date="2025-08" db="UniProtKB">
        <authorList>
            <consortium name="Ensembl"/>
        </authorList>
    </citation>
    <scope>IDENTIFICATION</scope>
</reference>
<accession>A0A4W5N4L8</accession>
<dbReference type="GeneTree" id="ENSGT01150000287746"/>
<feature type="compositionally biased region" description="Polar residues" evidence="1">
    <location>
        <begin position="1"/>
        <end position="10"/>
    </location>
</feature>
<evidence type="ECO:0000313" key="3">
    <source>
        <dbReference type="Proteomes" id="UP000314982"/>
    </source>
</evidence>
<sequence>MSTCSTSHPLASSPCPHPRASSPCPHPRASSPCPHPRASSPCPHPRASSPCPHPRASSACSHPWASFPCPHPQDSKRGYSSVWPRWLPVVYFLRENGAFWGRDVFLLWEDGGWIHREGAPMSQTWTPTLDYPPHCSLVH</sequence>
<feature type="region of interest" description="Disordered" evidence="1">
    <location>
        <begin position="1"/>
        <end position="61"/>
    </location>
</feature>
<name>A0A4W5N4L8_9TELE</name>
<keyword evidence="3" id="KW-1185">Reference proteome</keyword>
<organism evidence="2 3">
    <name type="scientific">Hucho hucho</name>
    <name type="common">huchen</name>
    <dbReference type="NCBI Taxonomy" id="62062"/>
    <lineage>
        <taxon>Eukaryota</taxon>
        <taxon>Metazoa</taxon>
        <taxon>Chordata</taxon>
        <taxon>Craniata</taxon>
        <taxon>Vertebrata</taxon>
        <taxon>Euteleostomi</taxon>
        <taxon>Actinopterygii</taxon>
        <taxon>Neopterygii</taxon>
        <taxon>Teleostei</taxon>
        <taxon>Protacanthopterygii</taxon>
        <taxon>Salmoniformes</taxon>
        <taxon>Salmonidae</taxon>
        <taxon>Salmoninae</taxon>
        <taxon>Hucho</taxon>
    </lineage>
</organism>
<dbReference type="Proteomes" id="UP000314982">
    <property type="component" value="Unassembled WGS sequence"/>
</dbReference>
<dbReference type="Ensembl" id="ENSHHUT00000046259.1">
    <property type="protein sequence ID" value="ENSHHUP00000044609.1"/>
    <property type="gene ID" value="ENSHHUG00000027288.1"/>
</dbReference>
<reference evidence="3" key="1">
    <citation type="submission" date="2018-06" db="EMBL/GenBank/DDBJ databases">
        <title>Genome assembly of Danube salmon.</title>
        <authorList>
            <person name="Macqueen D.J."/>
            <person name="Gundappa M.K."/>
        </authorList>
    </citation>
    <scope>NUCLEOTIDE SEQUENCE [LARGE SCALE GENOMIC DNA]</scope>
</reference>
<reference evidence="2" key="3">
    <citation type="submission" date="2025-09" db="UniProtKB">
        <authorList>
            <consortium name="Ensembl"/>
        </authorList>
    </citation>
    <scope>IDENTIFICATION</scope>
</reference>
<dbReference type="AlphaFoldDB" id="A0A4W5N4L8"/>